<comment type="cofactor">
    <cofactor evidence="1">
        <name>FAD</name>
        <dbReference type="ChEBI" id="CHEBI:57692"/>
    </cofactor>
</comment>
<gene>
    <name evidence="8" type="ORF">SAMN06295912_10469</name>
</gene>
<dbReference type="InterPro" id="IPR036250">
    <property type="entry name" value="AcylCo_DH-like_C"/>
</dbReference>
<dbReference type="Gene3D" id="1.10.540.10">
    <property type="entry name" value="Acyl-CoA dehydrogenase/oxidase, N-terminal domain"/>
    <property type="match status" value="1"/>
</dbReference>
<evidence type="ECO:0000256" key="4">
    <source>
        <dbReference type="ARBA" id="ARBA00022827"/>
    </source>
</evidence>
<keyword evidence="6" id="KW-0472">Membrane</keyword>
<dbReference type="PANTHER" id="PTHR43884:SF20">
    <property type="entry name" value="ACYL-COA DEHYDROGENASE FADE28"/>
    <property type="match status" value="1"/>
</dbReference>
<dbReference type="InterPro" id="IPR009100">
    <property type="entry name" value="AcylCoA_DH/oxidase_NM_dom_sf"/>
</dbReference>
<dbReference type="EMBL" id="FZOS01000004">
    <property type="protein sequence ID" value="SNS30872.1"/>
    <property type="molecule type" value="Genomic_DNA"/>
</dbReference>
<dbReference type="AlphaFoldDB" id="A0A239DFM4"/>
<keyword evidence="6" id="KW-0812">Transmembrane</keyword>
<sequence length="329" mass="33834">MTREELADPFHRLLEGACPPAVVRAIESGGDWGDLWAEIEASGYLDALVPEASGGAGLTLAEIAPLLMALGRHAVPLPVADTMIARALIARTGGERPDGPIVLVAGAASAPVAFAAVAVHALIEQGGVLRLIRLNDCARAPSGDPGSLAELVGWPEAPGATGWPASGVDLAALIAIARAAAMAGAGDRLLEMTVAYANERIQFGKPIGKQQALQQQLAVMAEQVVAMRMAAEIGCAAGLEGNAAGAAVAKRIASAAAVIVADTAHAVHGAIGISEEYDLQLYTRRLRQWRLAGGGETYWAQRLGRLRLAAASLTSVDFVRTHITATGTA</sequence>
<keyword evidence="9" id="KW-1185">Reference proteome</keyword>
<evidence type="ECO:0000256" key="5">
    <source>
        <dbReference type="ARBA" id="ARBA00023002"/>
    </source>
</evidence>
<organism evidence="8 9">
    <name type="scientific">Edaphosphingomonas laterariae</name>
    <dbReference type="NCBI Taxonomy" id="861865"/>
    <lineage>
        <taxon>Bacteria</taxon>
        <taxon>Pseudomonadati</taxon>
        <taxon>Pseudomonadota</taxon>
        <taxon>Alphaproteobacteria</taxon>
        <taxon>Sphingomonadales</taxon>
        <taxon>Rhizorhabdaceae</taxon>
        <taxon>Edaphosphingomonas</taxon>
    </lineage>
</organism>
<dbReference type="SUPFAM" id="SSF56645">
    <property type="entry name" value="Acyl-CoA dehydrogenase NM domain-like"/>
    <property type="match status" value="1"/>
</dbReference>
<feature type="transmembrane region" description="Helical" evidence="6">
    <location>
        <begin position="101"/>
        <end position="123"/>
    </location>
</feature>
<feature type="domain" description="Acyl-CoA dehydrogenase/oxidase C-terminal" evidence="7">
    <location>
        <begin position="176"/>
        <end position="295"/>
    </location>
</feature>
<dbReference type="InterPro" id="IPR009075">
    <property type="entry name" value="AcylCo_DH/oxidase_C"/>
</dbReference>
<evidence type="ECO:0000256" key="2">
    <source>
        <dbReference type="ARBA" id="ARBA00009347"/>
    </source>
</evidence>
<evidence type="ECO:0000313" key="9">
    <source>
        <dbReference type="Proteomes" id="UP000198281"/>
    </source>
</evidence>
<keyword evidence="3" id="KW-0285">Flavoprotein</keyword>
<dbReference type="GO" id="GO:0050660">
    <property type="term" value="F:flavin adenine dinucleotide binding"/>
    <property type="evidence" value="ECO:0007669"/>
    <property type="project" value="InterPro"/>
</dbReference>
<dbReference type="Gene3D" id="1.20.140.10">
    <property type="entry name" value="Butyryl-CoA Dehydrogenase, subunit A, domain 3"/>
    <property type="match status" value="1"/>
</dbReference>
<evidence type="ECO:0000259" key="7">
    <source>
        <dbReference type="Pfam" id="PF00441"/>
    </source>
</evidence>
<protein>
    <submittedName>
        <fullName evidence="8">Acyl-CoA dehydrogenase, N-terminal domain</fullName>
    </submittedName>
</protein>
<comment type="similarity">
    <text evidence="2">Belongs to the acyl-CoA dehydrogenase family.</text>
</comment>
<keyword evidence="4" id="KW-0274">FAD</keyword>
<evidence type="ECO:0000313" key="8">
    <source>
        <dbReference type="EMBL" id="SNS30872.1"/>
    </source>
</evidence>
<dbReference type="InterPro" id="IPR037069">
    <property type="entry name" value="AcylCoA_DH/ox_N_sf"/>
</dbReference>
<dbReference type="Proteomes" id="UP000198281">
    <property type="component" value="Unassembled WGS sequence"/>
</dbReference>
<evidence type="ECO:0000256" key="1">
    <source>
        <dbReference type="ARBA" id="ARBA00001974"/>
    </source>
</evidence>
<dbReference type="OrthoDB" id="2450120at2"/>
<accession>A0A239DFM4</accession>
<evidence type="ECO:0000256" key="3">
    <source>
        <dbReference type="ARBA" id="ARBA00022630"/>
    </source>
</evidence>
<reference evidence="9" key="1">
    <citation type="submission" date="2017-06" db="EMBL/GenBank/DDBJ databases">
        <authorList>
            <person name="Varghese N."/>
            <person name="Submissions S."/>
        </authorList>
    </citation>
    <scope>NUCLEOTIDE SEQUENCE [LARGE SCALE GENOMIC DNA]</scope>
    <source>
        <strain evidence="9">LNB2</strain>
    </source>
</reference>
<keyword evidence="5" id="KW-0560">Oxidoreductase</keyword>
<keyword evidence="6" id="KW-1133">Transmembrane helix</keyword>
<dbReference type="PANTHER" id="PTHR43884">
    <property type="entry name" value="ACYL-COA DEHYDROGENASE"/>
    <property type="match status" value="1"/>
</dbReference>
<dbReference type="GO" id="GO:0003995">
    <property type="term" value="F:acyl-CoA dehydrogenase activity"/>
    <property type="evidence" value="ECO:0007669"/>
    <property type="project" value="TreeGrafter"/>
</dbReference>
<dbReference type="Pfam" id="PF00441">
    <property type="entry name" value="Acyl-CoA_dh_1"/>
    <property type="match status" value="1"/>
</dbReference>
<evidence type="ECO:0000256" key="6">
    <source>
        <dbReference type="SAM" id="Phobius"/>
    </source>
</evidence>
<name>A0A239DFM4_9SPHN</name>
<dbReference type="SUPFAM" id="SSF47203">
    <property type="entry name" value="Acyl-CoA dehydrogenase C-terminal domain-like"/>
    <property type="match status" value="1"/>
</dbReference>
<dbReference type="RefSeq" id="WP_089218603.1">
    <property type="nucleotide sequence ID" value="NZ_FZOS01000004.1"/>
</dbReference>
<proteinExistence type="inferred from homology"/>